<dbReference type="InterPro" id="IPR023346">
    <property type="entry name" value="Lysozyme-like_dom_sf"/>
</dbReference>
<dbReference type="EMBL" id="UOFT01000023">
    <property type="protein sequence ID" value="VAW92233.1"/>
    <property type="molecule type" value="Genomic_DNA"/>
</dbReference>
<keyword evidence="1" id="KW-0732">Signal</keyword>
<dbReference type="InterPro" id="IPR000189">
    <property type="entry name" value="Transglyc_AS"/>
</dbReference>
<dbReference type="AlphaFoldDB" id="A0A3B0ZVW4"/>
<gene>
    <name evidence="4" type="ORF">MNBD_GAMMA23-272</name>
</gene>
<feature type="domain" description="Lytic transglycosylase superhelical linker" evidence="3">
    <location>
        <begin position="432"/>
        <end position="498"/>
    </location>
</feature>
<dbReference type="SUPFAM" id="SSF48435">
    <property type="entry name" value="Bacterial muramidases"/>
    <property type="match status" value="1"/>
</dbReference>
<dbReference type="GO" id="GO:0000270">
    <property type="term" value="P:peptidoglycan metabolic process"/>
    <property type="evidence" value="ECO:0007669"/>
    <property type="project" value="InterPro"/>
</dbReference>
<evidence type="ECO:0000256" key="1">
    <source>
        <dbReference type="ARBA" id="ARBA00022729"/>
    </source>
</evidence>
<dbReference type="Gene3D" id="1.10.530.10">
    <property type="match status" value="1"/>
</dbReference>
<dbReference type="GO" id="GO:0008933">
    <property type="term" value="F:peptidoglycan lytic transglycosylase activity"/>
    <property type="evidence" value="ECO:0007669"/>
    <property type="project" value="InterPro"/>
</dbReference>
<dbReference type="Gene3D" id="1.10.1240.20">
    <property type="entry name" value="Lytic transglycosylase, superhelical linker domain"/>
    <property type="match status" value="1"/>
</dbReference>
<evidence type="ECO:0000313" key="4">
    <source>
        <dbReference type="EMBL" id="VAW92233.1"/>
    </source>
</evidence>
<dbReference type="GO" id="GO:0004553">
    <property type="term" value="F:hydrolase activity, hydrolyzing O-glycosyl compounds"/>
    <property type="evidence" value="ECO:0007669"/>
    <property type="project" value="InterPro"/>
</dbReference>
<dbReference type="SUPFAM" id="SSF53955">
    <property type="entry name" value="Lysozyme-like"/>
    <property type="match status" value="1"/>
</dbReference>
<reference evidence="4" key="1">
    <citation type="submission" date="2018-06" db="EMBL/GenBank/DDBJ databases">
        <authorList>
            <person name="Zhirakovskaya E."/>
        </authorList>
    </citation>
    <scope>NUCLEOTIDE SEQUENCE</scope>
</reference>
<proteinExistence type="predicted"/>
<accession>A0A3B0ZVW4</accession>
<organism evidence="4">
    <name type="scientific">hydrothermal vent metagenome</name>
    <dbReference type="NCBI Taxonomy" id="652676"/>
    <lineage>
        <taxon>unclassified sequences</taxon>
        <taxon>metagenomes</taxon>
        <taxon>ecological metagenomes</taxon>
    </lineage>
</organism>
<keyword evidence="4" id="KW-0326">Glycosidase</keyword>
<feature type="domain" description="Transglycosylase SLT" evidence="2">
    <location>
        <begin position="510"/>
        <end position="620"/>
    </location>
</feature>
<dbReference type="PANTHER" id="PTHR37423:SF5">
    <property type="entry name" value="SOLUBLE LYTIC MUREIN TRANSGLYCOSYLASE"/>
    <property type="match status" value="1"/>
</dbReference>
<dbReference type="InterPro" id="IPR008939">
    <property type="entry name" value="Lytic_TGlycosylase_superhlx_U"/>
</dbReference>
<dbReference type="GO" id="GO:0016020">
    <property type="term" value="C:membrane"/>
    <property type="evidence" value="ECO:0007669"/>
    <property type="project" value="InterPro"/>
</dbReference>
<sequence>MINKMQHKTLKINPILPLPDARPSALFFTVLSLLALMVLSAPAFAYSDAQKILTQRYQYEAAQRALRLGHNKTYRRLEQKLRAYPLHSYLKLNEYTRGLRHLPTSKIKDFINENAGTPVSIRLRHRWLNSLARRGRWQIFINNYYPNNDRRMQCYFATALLKTKQTSSAYAVLEGLWLTKKSLPKQCDSPIRQWYKSGQLSKALIWQRIHLTMRGGRARLARYLARHYLPKNERFWVKMWSKIRRNPEYIIKAHAYFPEKARPEMLRWMIADGLARMARKDPPQAAKLWQKLKPVYNFTADERERILRRLSIALLKENTDEARGWIVKLDVDLVDDKLSSWHVMTAVRDQDWASALDWINRLSPELQQKPKWFYWRARALEAVGELDEARSYYLVNTDSRNYYGFLAADRIGQVYRLSHRPVNFSTKAMDKLEQIPAILRARELLALKRAADARREWNYAVARMSYPQMLTAARLASEWQWPDRAIQTLAQAKYWDDLELRFPLTHQALVINQAQKQNINPAWAFAVIRQESAFTPDAKSHAGALGLMQLMPRTARQVARRLRLRMRSTQKALLNINTNVRLGVSYLKRVADRYNGHPVLATAAYNAGTSRVKSWLPEVGTSLPADLWVEMVPFNETRKYLKRVLTYTVIYEKRLGLPSSTLLERMQPIARELTIAKQRASKVPAS</sequence>
<dbReference type="Pfam" id="PF14718">
    <property type="entry name" value="SLT_L"/>
    <property type="match status" value="1"/>
</dbReference>
<dbReference type="PROSITE" id="PS00922">
    <property type="entry name" value="TRANSGLYCOSYLASE"/>
    <property type="match status" value="1"/>
</dbReference>
<keyword evidence="4" id="KW-0378">Hydrolase</keyword>
<dbReference type="GO" id="GO:0042597">
    <property type="term" value="C:periplasmic space"/>
    <property type="evidence" value="ECO:0007669"/>
    <property type="project" value="InterPro"/>
</dbReference>
<dbReference type="PANTHER" id="PTHR37423">
    <property type="entry name" value="SOLUBLE LYTIC MUREIN TRANSGLYCOSYLASE-RELATED"/>
    <property type="match status" value="1"/>
</dbReference>
<dbReference type="EC" id="3.2.1.-" evidence="4"/>
<evidence type="ECO:0000259" key="3">
    <source>
        <dbReference type="Pfam" id="PF14718"/>
    </source>
</evidence>
<dbReference type="InterPro" id="IPR008258">
    <property type="entry name" value="Transglycosylase_SLT_dom_1"/>
</dbReference>
<dbReference type="CDD" id="cd13401">
    <property type="entry name" value="Slt70-like"/>
    <property type="match status" value="1"/>
</dbReference>
<evidence type="ECO:0000259" key="2">
    <source>
        <dbReference type="Pfam" id="PF01464"/>
    </source>
</evidence>
<dbReference type="Pfam" id="PF01464">
    <property type="entry name" value="SLT"/>
    <property type="match status" value="1"/>
</dbReference>
<dbReference type="InterPro" id="IPR012289">
    <property type="entry name" value="Lytic_TGlycosylase_superhlx_L"/>
</dbReference>
<protein>
    <submittedName>
        <fullName evidence="4">Soluble lytic murein transglycosylase</fullName>
        <ecNumber evidence="4">3.2.1.-</ecNumber>
    </submittedName>
</protein>
<name>A0A3B0ZVW4_9ZZZZ</name>
<dbReference type="Gene3D" id="1.25.20.10">
    <property type="entry name" value="Bacterial muramidases"/>
    <property type="match status" value="1"/>
</dbReference>
<dbReference type="InterPro" id="IPR037061">
    <property type="entry name" value="Lytic_TGlycoase_superhlx_L_sf"/>
</dbReference>